<dbReference type="EMBL" id="CP006841">
    <property type="protein sequence ID" value="ALA67760.1"/>
    <property type="molecule type" value="Genomic_DNA"/>
</dbReference>
<gene>
    <name evidence="1" type="ORF">CLAC_08560</name>
</gene>
<dbReference type="Proteomes" id="UP000058446">
    <property type="component" value="Chromosome"/>
</dbReference>
<dbReference type="STRING" id="1408189.CLAC_08560"/>
<dbReference type="AlphaFoldDB" id="A0A0K2H153"/>
<accession>A0A0K2H153</accession>
<name>A0A0K2H153_9CORY</name>
<reference evidence="1 2" key="1">
    <citation type="submission" date="2013-10" db="EMBL/GenBank/DDBJ databases">
        <title>Complete genome sequence of Corynebacterium lactis DSM 45799(T), isolated from raw cow milk.</title>
        <authorList>
            <person name="Ruckert C."/>
            <person name="Albersmeier A."/>
            <person name="Lipski A."/>
            <person name="Kalinowski J."/>
        </authorList>
    </citation>
    <scope>NUCLEOTIDE SEQUENCE [LARGE SCALE GENOMIC DNA]</scope>
    <source>
        <strain evidence="1 2">RW2-5</strain>
    </source>
</reference>
<evidence type="ECO:0000313" key="2">
    <source>
        <dbReference type="Proteomes" id="UP000058446"/>
    </source>
</evidence>
<keyword evidence="2" id="KW-1185">Reference proteome</keyword>
<sequence>MVNHFDARLRLREVTQELYDIGDEVAEHIEHLAQAVADVDRELVDECVLELADIVDEAVEDSRPLIGELDGLRQAFTSGIRSGRMGTLTASAGGSSHPRHAPKTIDVQSLSLIPAPIEHPVALPTVTQAMIARSDAVAAYLEELADWVSAENIRGVEKLGCVALSQLYAQSGRQALAAAAAWCVAVPETHPAVAKALRGRRPPEFLMERARIDEIVRRVKRRRQLEHA</sequence>
<dbReference type="PATRIC" id="fig|1408189.4.peg.1712"/>
<protein>
    <submittedName>
        <fullName evidence="1">Uncharacterized protein</fullName>
    </submittedName>
</protein>
<proteinExistence type="predicted"/>
<dbReference type="KEGG" id="clw:CLAC_08560"/>
<dbReference type="RefSeq" id="WP_053412529.1">
    <property type="nucleotide sequence ID" value="NZ_CP006841.1"/>
</dbReference>
<organism evidence="1 2">
    <name type="scientific">Corynebacterium lactis RW2-5</name>
    <dbReference type="NCBI Taxonomy" id="1408189"/>
    <lineage>
        <taxon>Bacteria</taxon>
        <taxon>Bacillati</taxon>
        <taxon>Actinomycetota</taxon>
        <taxon>Actinomycetes</taxon>
        <taxon>Mycobacteriales</taxon>
        <taxon>Corynebacteriaceae</taxon>
        <taxon>Corynebacterium</taxon>
    </lineage>
</organism>
<evidence type="ECO:0000313" key="1">
    <source>
        <dbReference type="EMBL" id="ALA67760.1"/>
    </source>
</evidence>